<dbReference type="EMBL" id="MN738751">
    <property type="protein sequence ID" value="QHS83285.1"/>
    <property type="molecule type" value="Genomic_DNA"/>
</dbReference>
<proteinExistence type="predicted"/>
<protein>
    <recommendedName>
        <fullName evidence="2">DNA-directed RNA polymerase M/15kDa subunit domain-containing protein</fullName>
    </recommendedName>
</protein>
<dbReference type="AlphaFoldDB" id="A0A6C0AVL6"/>
<reference evidence="1" key="1">
    <citation type="journal article" date="2020" name="Nature">
        <title>Giant virus diversity and host interactions through global metagenomics.</title>
        <authorList>
            <person name="Schulz F."/>
            <person name="Roux S."/>
            <person name="Paez-Espino D."/>
            <person name="Jungbluth S."/>
            <person name="Walsh D.A."/>
            <person name="Denef V.J."/>
            <person name="McMahon K.D."/>
            <person name="Konstantinidis K.T."/>
            <person name="Eloe-Fadrosh E.A."/>
            <person name="Kyrpides N.C."/>
            <person name="Woyke T."/>
        </authorList>
    </citation>
    <scope>NUCLEOTIDE SEQUENCE</scope>
    <source>
        <strain evidence="1">GVMAG-S-ERX555943-30</strain>
    </source>
</reference>
<dbReference type="Gene3D" id="2.20.25.10">
    <property type="match status" value="1"/>
</dbReference>
<evidence type="ECO:0008006" key="2">
    <source>
        <dbReference type="Google" id="ProtNLM"/>
    </source>
</evidence>
<name>A0A6C0AVL6_9ZZZZ</name>
<accession>A0A6C0AVL6</accession>
<dbReference type="SUPFAM" id="SSF57783">
    <property type="entry name" value="Zinc beta-ribbon"/>
    <property type="match status" value="1"/>
</dbReference>
<sequence length="114" mass="13809">MYYITIKEENENELEYYCRYCGDKDNSIQQEGVCLLKTDFTKSEQKFHHIVNEYTKYDPTLPRVYNIPCPNQECKSKKTDFKGPLEVLYIRYDEDNMNYLYVCNECDTKWKNHS</sequence>
<evidence type="ECO:0000313" key="1">
    <source>
        <dbReference type="EMBL" id="QHS83285.1"/>
    </source>
</evidence>
<organism evidence="1">
    <name type="scientific">viral metagenome</name>
    <dbReference type="NCBI Taxonomy" id="1070528"/>
    <lineage>
        <taxon>unclassified sequences</taxon>
        <taxon>metagenomes</taxon>
        <taxon>organismal metagenomes</taxon>
    </lineage>
</organism>